<evidence type="ECO:0000313" key="1">
    <source>
        <dbReference type="EMBL" id="MBE9029315.1"/>
    </source>
</evidence>
<keyword evidence="2" id="KW-1185">Reference proteome</keyword>
<evidence type="ECO:0000313" key="2">
    <source>
        <dbReference type="Proteomes" id="UP000625316"/>
    </source>
</evidence>
<accession>A0A928Z3H7</accession>
<comment type="caution">
    <text evidence="1">The sequence shown here is derived from an EMBL/GenBank/DDBJ whole genome shotgun (WGS) entry which is preliminary data.</text>
</comment>
<dbReference type="EMBL" id="JADEXQ010000014">
    <property type="protein sequence ID" value="MBE9029315.1"/>
    <property type="molecule type" value="Genomic_DNA"/>
</dbReference>
<name>A0A928Z3H7_9CYAN</name>
<dbReference type="RefSeq" id="WP_264324135.1">
    <property type="nucleotide sequence ID" value="NZ_JADEXQ010000014.1"/>
</dbReference>
<gene>
    <name evidence="1" type="ORF">IQ266_06005</name>
</gene>
<dbReference type="AlphaFoldDB" id="A0A928Z3H7"/>
<organism evidence="1 2">
    <name type="scientific">Romeriopsis navalis LEGE 11480</name>
    <dbReference type="NCBI Taxonomy" id="2777977"/>
    <lineage>
        <taxon>Bacteria</taxon>
        <taxon>Bacillati</taxon>
        <taxon>Cyanobacteriota</taxon>
        <taxon>Cyanophyceae</taxon>
        <taxon>Leptolyngbyales</taxon>
        <taxon>Leptolyngbyaceae</taxon>
        <taxon>Romeriopsis</taxon>
        <taxon>Romeriopsis navalis</taxon>
    </lineage>
</organism>
<sequence length="82" mass="9147">MSKIQSLVKKYLPQSWSQALESESRTWVVECSHCCAETSVWEMGGIRYKASGNPMMAIRCSRCGQVSTGQLHQRPTPENANA</sequence>
<reference evidence="1" key="1">
    <citation type="submission" date="2020-10" db="EMBL/GenBank/DDBJ databases">
        <authorList>
            <person name="Castelo-Branco R."/>
            <person name="Eusebio N."/>
            <person name="Adriana R."/>
            <person name="Vieira A."/>
            <person name="Brugerolle De Fraissinette N."/>
            <person name="Rezende De Castro R."/>
            <person name="Schneider M.P."/>
            <person name="Vasconcelos V."/>
            <person name="Leao P.N."/>
        </authorList>
    </citation>
    <scope>NUCLEOTIDE SEQUENCE</scope>
    <source>
        <strain evidence="1">LEGE 11480</strain>
    </source>
</reference>
<proteinExistence type="predicted"/>
<dbReference type="Proteomes" id="UP000625316">
    <property type="component" value="Unassembled WGS sequence"/>
</dbReference>
<protein>
    <submittedName>
        <fullName evidence="1">Uncharacterized protein</fullName>
    </submittedName>
</protein>